<sequence length="114" mass="12314">MWLAAEDGYQIRVGRVACVTPCQLTVLRCVWEGKADGCLLISRERTRERRRGEEAALPTGEASQDSENGACAASTESKAPAQRESPPRNSSPMFPNVSSDSLASSRNICNTARA</sequence>
<proteinExistence type="predicted"/>
<evidence type="ECO:0000313" key="2">
    <source>
        <dbReference type="EMBL" id="KAK1134138.1"/>
    </source>
</evidence>
<name>A0AA40KV66_9HYME</name>
<dbReference type="Proteomes" id="UP001177670">
    <property type="component" value="Unassembled WGS sequence"/>
</dbReference>
<reference evidence="2" key="1">
    <citation type="submission" date="2021-10" db="EMBL/GenBank/DDBJ databases">
        <title>Melipona bicolor Genome sequencing and assembly.</title>
        <authorList>
            <person name="Araujo N.S."/>
            <person name="Arias M.C."/>
        </authorList>
    </citation>
    <scope>NUCLEOTIDE SEQUENCE</scope>
    <source>
        <strain evidence="2">USP_2M_L1-L4_2017</strain>
        <tissue evidence="2">Whole body</tissue>
    </source>
</reference>
<evidence type="ECO:0000256" key="1">
    <source>
        <dbReference type="SAM" id="MobiDB-lite"/>
    </source>
</evidence>
<protein>
    <submittedName>
        <fullName evidence="2">Uncharacterized protein</fullName>
    </submittedName>
</protein>
<gene>
    <name evidence="2" type="ORF">K0M31_011920</name>
</gene>
<keyword evidence="3" id="KW-1185">Reference proteome</keyword>
<accession>A0AA40KV66</accession>
<evidence type="ECO:0000313" key="3">
    <source>
        <dbReference type="Proteomes" id="UP001177670"/>
    </source>
</evidence>
<dbReference type="EMBL" id="JAHYIQ010000003">
    <property type="protein sequence ID" value="KAK1134138.1"/>
    <property type="molecule type" value="Genomic_DNA"/>
</dbReference>
<organism evidence="2 3">
    <name type="scientific">Melipona bicolor</name>
    <dbReference type="NCBI Taxonomy" id="60889"/>
    <lineage>
        <taxon>Eukaryota</taxon>
        <taxon>Metazoa</taxon>
        <taxon>Ecdysozoa</taxon>
        <taxon>Arthropoda</taxon>
        <taxon>Hexapoda</taxon>
        <taxon>Insecta</taxon>
        <taxon>Pterygota</taxon>
        <taxon>Neoptera</taxon>
        <taxon>Endopterygota</taxon>
        <taxon>Hymenoptera</taxon>
        <taxon>Apocrita</taxon>
        <taxon>Aculeata</taxon>
        <taxon>Apoidea</taxon>
        <taxon>Anthophila</taxon>
        <taxon>Apidae</taxon>
        <taxon>Melipona</taxon>
    </lineage>
</organism>
<dbReference type="AlphaFoldDB" id="A0AA40KV66"/>
<feature type="region of interest" description="Disordered" evidence="1">
    <location>
        <begin position="42"/>
        <end position="114"/>
    </location>
</feature>
<feature type="non-terminal residue" evidence="2">
    <location>
        <position position="1"/>
    </location>
</feature>
<feature type="compositionally biased region" description="Polar residues" evidence="1">
    <location>
        <begin position="87"/>
        <end position="114"/>
    </location>
</feature>
<feature type="compositionally biased region" description="Basic and acidic residues" evidence="1">
    <location>
        <begin position="42"/>
        <end position="54"/>
    </location>
</feature>
<comment type="caution">
    <text evidence="2">The sequence shown here is derived from an EMBL/GenBank/DDBJ whole genome shotgun (WGS) entry which is preliminary data.</text>
</comment>